<gene>
    <name evidence="4" type="primary">cpsO</name>
    <name evidence="3" type="ORF">02-B627.seq-orf15</name>
    <name evidence="4" type="ORF">1097105.seq-orf15</name>
    <name evidence="5" type="ORF">1114193.seq-orf15</name>
    <name evidence="6" type="ORF">1180230.seq-orf15</name>
</gene>
<reference evidence="4" key="1">
    <citation type="submission" date="2017-01" db="EMBL/GenBank/DDBJ databases">
        <title>Genetic analysis of capsular polysaccharide synthesis gene clusters from non-serotypeable of Streptococcus suis.</title>
        <authorList>
            <person name="Qiu X."/>
            <person name="Zheng H."/>
        </authorList>
    </citation>
    <scope>NUCLEOTIDE SEQUENCE</scope>
    <source>
        <strain evidence="3">02-B627</strain>
        <strain evidence="4">1097105</strain>
        <strain evidence="5">1114193</strain>
        <strain evidence="6">1180230</strain>
    </source>
</reference>
<feature type="domain" description="UDP-N-acetylglucosamine 2-epimerase" evidence="2">
    <location>
        <begin position="38"/>
        <end position="376"/>
    </location>
</feature>
<organism evidence="4">
    <name type="scientific">Streptococcus suis</name>
    <dbReference type="NCBI Taxonomy" id="1307"/>
    <lineage>
        <taxon>Bacteria</taxon>
        <taxon>Bacillati</taxon>
        <taxon>Bacillota</taxon>
        <taxon>Bacilli</taxon>
        <taxon>Lactobacillales</taxon>
        <taxon>Streptococcaceae</taxon>
        <taxon>Streptococcus</taxon>
    </lineage>
</organism>
<dbReference type="EMBL" id="KX870054">
    <property type="protein sequence ID" value="APZ79038.1"/>
    <property type="molecule type" value="Genomic_DNA"/>
</dbReference>
<comment type="similarity">
    <text evidence="1">Belongs to the UDP-N-acetylglucosamine 2-epimerase family.</text>
</comment>
<dbReference type="RefSeq" id="WP_148115788.1">
    <property type="nucleotide sequence ID" value="NZ_CP030010.1"/>
</dbReference>
<dbReference type="AlphaFoldDB" id="A0A1P8VQZ1"/>
<evidence type="ECO:0000313" key="6">
    <source>
        <dbReference type="EMBL" id="APZ79137.1"/>
    </source>
</evidence>
<name>A0A1P8VQZ1_STRSU</name>
<evidence type="ECO:0000259" key="2">
    <source>
        <dbReference type="Pfam" id="PF02350"/>
    </source>
</evidence>
<dbReference type="Gene3D" id="3.40.50.2000">
    <property type="entry name" value="Glycogen Phosphorylase B"/>
    <property type="match status" value="2"/>
</dbReference>
<sequence length="391" mass="44347">MTKYTEVNWKNNGKLKLLIIVGTRPEIIRLSEVIKKTRRYFDVVLAHTGQNYDYNLNGIFFHDLDLEEPEVYLNAVGSDLGETMGNIIAESYKLMVAIQPDAVLVLGDTNSCLSVIGAKRLHIPIFHMEAGNRSKDECLPEETNRRIVDIISDVNMAYSEHARRYLADNGLPKERTYVTGSPMAEVLRVNLEKIESSDIHQRLGLEKGRYILLSAHREENIDTDKNFISLFTAVNKMAEKYDMPILYSCHPRSKNKLESSGFVLDRRVIQHEPLGFHDYNCLQMNAYAVVSDSGTLPEESSFFTSVDKPFPAVCIRTSTERPEALDKADFILSGIDEIGLLQAVDVAVAMNEHKHLGLPVPDYVDENVSDKVVKIIQSYTSIVNKMVWRKY</sequence>
<dbReference type="NCBIfam" id="TIGR00236">
    <property type="entry name" value="wecB"/>
    <property type="match status" value="1"/>
</dbReference>
<dbReference type="SUPFAM" id="SSF53756">
    <property type="entry name" value="UDP-Glycosyltransferase/glycogen phosphorylase"/>
    <property type="match status" value="1"/>
</dbReference>
<protein>
    <submittedName>
        <fullName evidence="4">UDP-N-acetylglucosamine 2-epimerase FnlC</fullName>
    </submittedName>
</protein>
<dbReference type="InterPro" id="IPR029767">
    <property type="entry name" value="WecB-like"/>
</dbReference>
<dbReference type="CDD" id="cd03786">
    <property type="entry name" value="GTB_UDP-GlcNAc_2-Epimerase"/>
    <property type="match status" value="1"/>
</dbReference>
<keyword evidence="1" id="KW-0413">Isomerase</keyword>
<dbReference type="InterPro" id="IPR003331">
    <property type="entry name" value="UDP_GlcNAc_Epimerase_2_dom"/>
</dbReference>
<proteinExistence type="inferred from homology"/>
<dbReference type="EMBL" id="KX870059">
    <property type="protein sequence ID" value="APZ79137.1"/>
    <property type="molecule type" value="Genomic_DNA"/>
</dbReference>
<dbReference type="GO" id="GO:0016853">
    <property type="term" value="F:isomerase activity"/>
    <property type="evidence" value="ECO:0007669"/>
    <property type="project" value="UniProtKB-KW"/>
</dbReference>
<evidence type="ECO:0000313" key="4">
    <source>
        <dbReference type="EMBL" id="APZ79038.1"/>
    </source>
</evidence>
<dbReference type="EMBL" id="KX870048">
    <property type="protein sequence ID" value="APZ78894.1"/>
    <property type="molecule type" value="Genomic_DNA"/>
</dbReference>
<dbReference type="PANTHER" id="PTHR43174">
    <property type="entry name" value="UDP-N-ACETYLGLUCOSAMINE 2-EPIMERASE"/>
    <property type="match status" value="1"/>
</dbReference>
<dbReference type="PANTHER" id="PTHR43174:SF1">
    <property type="entry name" value="UDP-N-ACETYLGLUCOSAMINE 2-EPIMERASE"/>
    <property type="match status" value="1"/>
</dbReference>
<evidence type="ECO:0000313" key="3">
    <source>
        <dbReference type="EMBL" id="APZ78894.1"/>
    </source>
</evidence>
<evidence type="ECO:0000256" key="1">
    <source>
        <dbReference type="RuleBase" id="RU003513"/>
    </source>
</evidence>
<accession>A0A1P8VQZ1</accession>
<dbReference type="Pfam" id="PF02350">
    <property type="entry name" value="Epimerase_2"/>
    <property type="match status" value="1"/>
</dbReference>
<dbReference type="EMBL" id="KX870055">
    <property type="protein sequence ID" value="APZ79058.1"/>
    <property type="molecule type" value="Genomic_DNA"/>
</dbReference>
<evidence type="ECO:0000313" key="5">
    <source>
        <dbReference type="EMBL" id="APZ79058.1"/>
    </source>
</evidence>